<name>A0ABY4YNA3_9MICO</name>
<dbReference type="InterPro" id="IPR004638">
    <property type="entry name" value="EmrB-like"/>
</dbReference>
<evidence type="ECO:0000256" key="7">
    <source>
        <dbReference type="SAM" id="Phobius"/>
    </source>
</evidence>
<dbReference type="PANTHER" id="PTHR23501">
    <property type="entry name" value="MAJOR FACILITATOR SUPERFAMILY"/>
    <property type="match status" value="1"/>
</dbReference>
<feature type="transmembrane region" description="Helical" evidence="7">
    <location>
        <begin position="344"/>
        <end position="362"/>
    </location>
</feature>
<evidence type="ECO:0000313" key="10">
    <source>
        <dbReference type="Proteomes" id="UP001056455"/>
    </source>
</evidence>
<evidence type="ECO:0000256" key="3">
    <source>
        <dbReference type="ARBA" id="ARBA00022475"/>
    </source>
</evidence>
<proteinExistence type="predicted"/>
<feature type="transmembrane region" description="Helical" evidence="7">
    <location>
        <begin position="87"/>
        <end position="106"/>
    </location>
</feature>
<keyword evidence="6 7" id="KW-0472">Membrane</keyword>
<dbReference type="InterPro" id="IPR036259">
    <property type="entry name" value="MFS_trans_sf"/>
</dbReference>
<keyword evidence="10" id="KW-1185">Reference proteome</keyword>
<feature type="transmembrane region" description="Helical" evidence="7">
    <location>
        <begin position="279"/>
        <end position="298"/>
    </location>
</feature>
<dbReference type="EMBL" id="CP099489">
    <property type="protein sequence ID" value="USQ78234.1"/>
    <property type="molecule type" value="Genomic_DNA"/>
</dbReference>
<feature type="transmembrane region" description="Helical" evidence="7">
    <location>
        <begin position="112"/>
        <end position="133"/>
    </location>
</feature>
<evidence type="ECO:0000256" key="1">
    <source>
        <dbReference type="ARBA" id="ARBA00004651"/>
    </source>
</evidence>
<feature type="transmembrane region" description="Helical" evidence="7">
    <location>
        <begin position="236"/>
        <end position="258"/>
    </location>
</feature>
<dbReference type="PANTHER" id="PTHR23501:SF197">
    <property type="entry name" value="COMD"/>
    <property type="match status" value="1"/>
</dbReference>
<feature type="transmembrane region" description="Helical" evidence="7">
    <location>
        <begin position="310"/>
        <end position="332"/>
    </location>
</feature>
<protein>
    <submittedName>
        <fullName evidence="9">MFS transporter</fullName>
    </submittedName>
</protein>
<evidence type="ECO:0000256" key="2">
    <source>
        <dbReference type="ARBA" id="ARBA00022448"/>
    </source>
</evidence>
<evidence type="ECO:0000256" key="6">
    <source>
        <dbReference type="ARBA" id="ARBA00023136"/>
    </source>
</evidence>
<gene>
    <name evidence="9" type="ORF">NF556_11250</name>
</gene>
<keyword evidence="3" id="KW-1003">Cell membrane</keyword>
<feature type="transmembrane region" description="Helical" evidence="7">
    <location>
        <begin position="368"/>
        <end position="393"/>
    </location>
</feature>
<evidence type="ECO:0000259" key="8">
    <source>
        <dbReference type="PROSITE" id="PS50850"/>
    </source>
</evidence>
<dbReference type="InterPro" id="IPR011701">
    <property type="entry name" value="MFS"/>
</dbReference>
<dbReference type="Gene3D" id="1.20.1250.20">
    <property type="entry name" value="MFS general substrate transporter like domains"/>
    <property type="match status" value="1"/>
</dbReference>
<keyword evidence="2" id="KW-0813">Transport</keyword>
<feature type="domain" description="Major facilitator superfamily (MFS) profile" evidence="8">
    <location>
        <begin position="22"/>
        <end position="503"/>
    </location>
</feature>
<dbReference type="RefSeq" id="WP_252591032.1">
    <property type="nucleotide sequence ID" value="NZ_CP099489.1"/>
</dbReference>
<feature type="transmembrane region" description="Helical" evidence="7">
    <location>
        <begin position="175"/>
        <end position="196"/>
    </location>
</feature>
<dbReference type="Pfam" id="PF07690">
    <property type="entry name" value="MFS_1"/>
    <property type="match status" value="1"/>
</dbReference>
<dbReference type="Gene3D" id="1.20.1720.10">
    <property type="entry name" value="Multidrug resistance protein D"/>
    <property type="match status" value="1"/>
</dbReference>
<dbReference type="InterPro" id="IPR020846">
    <property type="entry name" value="MFS_dom"/>
</dbReference>
<comment type="subcellular location">
    <subcellularLocation>
        <location evidence="1">Cell membrane</location>
        <topology evidence="1">Multi-pass membrane protein</topology>
    </subcellularLocation>
</comment>
<evidence type="ECO:0000256" key="4">
    <source>
        <dbReference type="ARBA" id="ARBA00022692"/>
    </source>
</evidence>
<feature type="transmembrane region" description="Helical" evidence="7">
    <location>
        <begin position="145"/>
        <end position="163"/>
    </location>
</feature>
<dbReference type="PROSITE" id="PS50850">
    <property type="entry name" value="MFS"/>
    <property type="match status" value="1"/>
</dbReference>
<evidence type="ECO:0000256" key="5">
    <source>
        <dbReference type="ARBA" id="ARBA00022989"/>
    </source>
</evidence>
<feature type="transmembrane region" description="Helical" evidence="7">
    <location>
        <begin position="208"/>
        <end position="230"/>
    </location>
</feature>
<keyword evidence="5 7" id="KW-1133">Transmembrane helix</keyword>
<sequence>MTTTDTPTTLHPGHEKRDIKLLFAGLMVTMLLASLNQTVLSTALPTIVGELHGVDQMLWVITGFILASTIMMPIYGKVSDMLGRKPLLLFAIAVFVAGSIMGGLAGDMNALIVARVVQGIGGGGLMILSQAAIADVIPARERGKYMGIMGGVFAFSSVAGPLLGGWFTEGPGWRWVFWIALPLGALAAAATIAFLPGRRDTGEKRPRMDYLGMMLMAIATASLVLVGTWGGSEYEWTSPVILGLGAVALVAGGLFVLAESRAQAPIIPLALFKDRNFNLTTIAALFTGVAMFGAISYLPTYLQMATGLSATVVGLLMVPMMGSMLISSTVSGMAVSRTGRYKRYPIVGSLLLALGLVLLSTLKWDSPTWLVCVYMGVMGIGLGMSMQILTLIVQNSFPVRDVGTATASTNYFRQVGATLGTAVVGSVFTSRLVSLVADKVPTGTGPQDGAHSLTPELVNQMPDALRETIVQSYNEALIPIFLYMTPLAICAAIVLMFVKEKTLSTSVEDDVTAESLAEGQLVVSSTER</sequence>
<dbReference type="PRINTS" id="PR01036">
    <property type="entry name" value="TCRTETB"/>
</dbReference>
<feature type="transmembrane region" description="Helical" evidence="7">
    <location>
        <begin position="476"/>
        <end position="498"/>
    </location>
</feature>
<feature type="transmembrane region" description="Helical" evidence="7">
    <location>
        <begin position="21"/>
        <end position="44"/>
    </location>
</feature>
<reference evidence="9" key="1">
    <citation type="submission" date="2022-06" db="EMBL/GenBank/DDBJ databases">
        <title>Ornithinimicrobium HY1793.</title>
        <authorList>
            <person name="Huang Y."/>
        </authorList>
    </citation>
    <scope>NUCLEOTIDE SEQUENCE</scope>
    <source>
        <strain evidence="9">HY1793</strain>
    </source>
</reference>
<evidence type="ECO:0000313" key="9">
    <source>
        <dbReference type="EMBL" id="USQ78234.1"/>
    </source>
</evidence>
<dbReference type="Proteomes" id="UP001056455">
    <property type="component" value="Chromosome"/>
</dbReference>
<accession>A0ABY4YNA3</accession>
<keyword evidence="4 7" id="KW-0812">Transmembrane</keyword>
<dbReference type="CDD" id="cd17502">
    <property type="entry name" value="MFS_Azr1_MDR_like"/>
    <property type="match status" value="1"/>
</dbReference>
<dbReference type="SUPFAM" id="SSF103473">
    <property type="entry name" value="MFS general substrate transporter"/>
    <property type="match status" value="1"/>
</dbReference>
<dbReference type="NCBIfam" id="TIGR00711">
    <property type="entry name" value="efflux_EmrB"/>
    <property type="match status" value="1"/>
</dbReference>
<organism evidence="9 10">
    <name type="scientific">Ornithinimicrobium faecis</name>
    <dbReference type="NCBI Taxonomy" id="2934158"/>
    <lineage>
        <taxon>Bacteria</taxon>
        <taxon>Bacillati</taxon>
        <taxon>Actinomycetota</taxon>
        <taxon>Actinomycetes</taxon>
        <taxon>Micrococcales</taxon>
        <taxon>Ornithinimicrobiaceae</taxon>
        <taxon>Ornithinimicrobium</taxon>
    </lineage>
</organism>
<feature type="transmembrane region" description="Helical" evidence="7">
    <location>
        <begin position="56"/>
        <end position="75"/>
    </location>
</feature>